<accession>F2TW82</accession>
<feature type="compositionally biased region" description="Low complexity" evidence="1">
    <location>
        <begin position="184"/>
        <end position="215"/>
    </location>
</feature>
<evidence type="ECO:0000256" key="1">
    <source>
        <dbReference type="SAM" id="MobiDB-lite"/>
    </source>
</evidence>
<feature type="compositionally biased region" description="Basic residues" evidence="1">
    <location>
        <begin position="1"/>
        <end position="11"/>
    </location>
</feature>
<evidence type="ECO:0000313" key="2">
    <source>
        <dbReference type="EMBL" id="EGD72328.1"/>
    </source>
</evidence>
<protein>
    <submittedName>
        <fullName evidence="2">Uncharacterized protein</fullName>
    </submittedName>
</protein>
<evidence type="ECO:0000313" key="3">
    <source>
        <dbReference type="Proteomes" id="UP000007799"/>
    </source>
</evidence>
<dbReference type="GeneID" id="16067534"/>
<feature type="compositionally biased region" description="Basic and acidic residues" evidence="1">
    <location>
        <begin position="110"/>
        <end position="125"/>
    </location>
</feature>
<dbReference type="Proteomes" id="UP000007799">
    <property type="component" value="Unassembled WGS sequence"/>
</dbReference>
<feature type="compositionally biased region" description="Basic and acidic residues" evidence="1">
    <location>
        <begin position="160"/>
        <end position="176"/>
    </location>
</feature>
<keyword evidence="3" id="KW-1185">Reference proteome</keyword>
<organism evidence="3">
    <name type="scientific">Salpingoeca rosetta (strain ATCC 50818 / BSB-021)</name>
    <dbReference type="NCBI Taxonomy" id="946362"/>
    <lineage>
        <taxon>Eukaryota</taxon>
        <taxon>Choanoflagellata</taxon>
        <taxon>Craspedida</taxon>
        <taxon>Salpingoecidae</taxon>
        <taxon>Salpingoeca</taxon>
    </lineage>
</organism>
<dbReference type="InParanoid" id="F2TW82"/>
<feature type="region of interest" description="Disordered" evidence="1">
    <location>
        <begin position="147"/>
        <end position="270"/>
    </location>
</feature>
<feature type="region of interest" description="Disordered" evidence="1">
    <location>
        <begin position="1"/>
        <end position="20"/>
    </location>
</feature>
<feature type="region of interest" description="Disordered" evidence="1">
    <location>
        <begin position="107"/>
        <end position="135"/>
    </location>
</feature>
<dbReference type="EMBL" id="GL832955">
    <property type="protein sequence ID" value="EGD72328.1"/>
    <property type="molecule type" value="Genomic_DNA"/>
</dbReference>
<sequence>MSFAVPHRKKPAPAAGRTESSSKIVYAEHMLQALVRQHAPWYSEKEVKAIFYRNLAKDRLNQPRLVDRLQDTAGSQHHASAIDTMLGLNDQLPDVTYNTMHAAPSALPHHAKDLSRSNSRSEHRPRSANVDSLAARNQDFVLKPDGVAPLVRSTAPPQVRTERIHDHYHTKDDASKSHSNRYESPAYASSVKSDSSATPSTSASPDRAQQQRSSGSRGGSERGVGDDSAATDGARKGKVVRRRSSLVTTVPQPDKAQSHVPAQTKPALSSPLYKNVSASKSVEDLTVTSEDTQVFIV</sequence>
<gene>
    <name evidence="2" type="ORF">PTSG_00347</name>
</gene>
<dbReference type="RefSeq" id="XP_004998898.1">
    <property type="nucleotide sequence ID" value="XM_004998841.1"/>
</dbReference>
<name>F2TW82_SALR5</name>
<proteinExistence type="predicted"/>
<dbReference type="AlphaFoldDB" id="F2TW82"/>
<reference evidence="2" key="1">
    <citation type="submission" date="2009-08" db="EMBL/GenBank/DDBJ databases">
        <title>Annotation of Salpingoeca rosetta.</title>
        <authorList>
            <consortium name="The Broad Institute Genome Sequencing Platform"/>
            <person name="Russ C."/>
            <person name="Cuomo C."/>
            <person name="Burger G."/>
            <person name="Gray M.W."/>
            <person name="Holland P.W.H."/>
            <person name="King N."/>
            <person name="Lang F.B.F."/>
            <person name="Roger A.J."/>
            <person name="Ruiz-Trillo I."/>
            <person name="Young S.K."/>
            <person name="Zeng Q."/>
            <person name="Gargeya S."/>
            <person name="Alvarado L."/>
            <person name="Berlin A."/>
            <person name="Chapman S.B."/>
            <person name="Chen Z."/>
            <person name="Freedman E."/>
            <person name="Gellesch M."/>
            <person name="Goldberg J."/>
            <person name="Griggs A."/>
            <person name="Gujja S."/>
            <person name="Heilman E."/>
            <person name="Heiman D."/>
            <person name="Howarth C."/>
            <person name="Mehta T."/>
            <person name="Neiman D."/>
            <person name="Pearson M."/>
            <person name="Roberts A."/>
            <person name="Saif S."/>
            <person name="Shea T."/>
            <person name="Shenoy N."/>
            <person name="Sisk P."/>
            <person name="Stolte C."/>
            <person name="Sykes S."/>
            <person name="White J."/>
            <person name="Yandava C."/>
            <person name="Haas B."/>
            <person name="Nusbaum C."/>
            <person name="Birren B."/>
        </authorList>
    </citation>
    <scope>NUCLEOTIDE SEQUENCE [LARGE SCALE GENOMIC DNA]</scope>
    <source>
        <strain evidence="2">ATCC 50818</strain>
    </source>
</reference>
<dbReference type="KEGG" id="sre:PTSG_00347"/>